<feature type="compositionally biased region" description="Low complexity" evidence="1">
    <location>
        <begin position="58"/>
        <end position="68"/>
    </location>
</feature>
<feature type="region of interest" description="Disordered" evidence="1">
    <location>
        <begin position="149"/>
        <end position="185"/>
    </location>
</feature>
<proteinExistence type="predicted"/>
<protein>
    <submittedName>
        <fullName evidence="2">Uncharacterized protein</fullName>
    </submittedName>
</protein>
<evidence type="ECO:0000256" key="1">
    <source>
        <dbReference type="SAM" id="MobiDB-lite"/>
    </source>
</evidence>
<feature type="compositionally biased region" description="Low complexity" evidence="1">
    <location>
        <begin position="171"/>
        <end position="185"/>
    </location>
</feature>
<dbReference type="PANTHER" id="PTHR48125">
    <property type="entry name" value="LP07818P1"/>
    <property type="match status" value="1"/>
</dbReference>
<feature type="compositionally biased region" description="Basic and acidic residues" evidence="1">
    <location>
        <begin position="43"/>
        <end position="56"/>
    </location>
</feature>
<organism evidence="2">
    <name type="scientific">uncultured Thermomicrobiales bacterium</name>
    <dbReference type="NCBI Taxonomy" id="1645740"/>
    <lineage>
        <taxon>Bacteria</taxon>
        <taxon>Pseudomonadati</taxon>
        <taxon>Thermomicrobiota</taxon>
        <taxon>Thermomicrobia</taxon>
        <taxon>Thermomicrobiales</taxon>
        <taxon>environmental samples</taxon>
    </lineage>
</organism>
<reference evidence="2" key="1">
    <citation type="submission" date="2020-02" db="EMBL/GenBank/DDBJ databases">
        <authorList>
            <person name="Meier V. D."/>
        </authorList>
    </citation>
    <scope>NUCLEOTIDE SEQUENCE</scope>
    <source>
        <strain evidence="2">AVDCRST_MAG19</strain>
    </source>
</reference>
<dbReference type="AlphaFoldDB" id="A0A6J4UCK0"/>
<evidence type="ECO:0000313" key="2">
    <source>
        <dbReference type="EMBL" id="CAA9544653.1"/>
    </source>
</evidence>
<name>A0A6J4UCK0_9BACT</name>
<feature type="region of interest" description="Disordered" evidence="1">
    <location>
        <begin position="30"/>
        <end position="77"/>
    </location>
</feature>
<dbReference type="PRINTS" id="PR01217">
    <property type="entry name" value="PRICHEXTENSN"/>
</dbReference>
<gene>
    <name evidence="2" type="ORF">AVDCRST_MAG19-341</name>
</gene>
<feature type="compositionally biased region" description="Pro residues" evidence="1">
    <location>
        <begin position="519"/>
        <end position="537"/>
    </location>
</feature>
<feature type="compositionally biased region" description="Polar residues" evidence="1">
    <location>
        <begin position="32"/>
        <end position="42"/>
    </location>
</feature>
<feature type="compositionally biased region" description="Pro residues" evidence="1">
    <location>
        <begin position="668"/>
        <end position="689"/>
    </location>
</feature>
<feature type="region of interest" description="Disordered" evidence="1">
    <location>
        <begin position="462"/>
        <end position="691"/>
    </location>
</feature>
<feature type="compositionally biased region" description="Low complexity" evidence="1">
    <location>
        <begin position="538"/>
        <end position="574"/>
    </location>
</feature>
<dbReference type="EMBL" id="CADCWL010000011">
    <property type="protein sequence ID" value="CAA9544653.1"/>
    <property type="molecule type" value="Genomic_DNA"/>
</dbReference>
<sequence>MAMRIRTLHVVAILGLVAALLLPLATGEGTIGAQNDETPTATRQRDRPQDPGRNRNEQAAQGQAQGQGETPADEAVTPARPQRFPAAIQINGEDFVFDRVDPEAPTDLIELGQQGDLTLFAESAAPPFDRVYVSAQTRPQPLGRYVPEGSQAAEEAASDVGGVAQTDTPSAGLPATDPTGGTPTDAALTPDAAPSVVDAAATAPVDVGATREPAATEDAGIEPEGTVTPAAGAGDFPLEVALDDARFSLDRPVPVDTEALTEIGTDRGLALLATEGAGPFDRVYGAEAGGDGQAGRYLAQLPLDESGTPSAEASCLAESGNFAPLVLGEVEYAYAGLELDLSTAELETVTQTGDGQPIYAEAGAQPFPELFFGDDGALNRFVLLDEDGVPTNLGQTIAFGGQTFAFEGNVTDDVDATTLDRLGCVGPFPARAEEGVAAGSLERLYVILNDQPQRVLAFAATTPTADGDGTPVGGAAMTEEPQAATTETAVPTETPLPPTATTAPTGTPVPPTETVAPTETPPPPTETPEPTETPIPTPEATETPLPTLEPTAAATPTETAVPATETPAPTDVPTETPPPTETAVPATETVAATETPLSPTETAEATPETAGADAETETPATEAAPATTETQTTEATTETEAQTPEATTETETPTEVAAEASPAAELEPTPPTDAPVSPTPLPTVEPPAEPVSSIPVDAAPPVPADFPREIEVQGIRYFFDLEVDLDPQSLIQVDTLQTTGASFGIFASQDPQASGGRRGFIAQTLRGPFVQIYAVAAARVVARYVPEAPITPAGTIDLGQPCSSEAGGQSFAYTFEGQEFQYAYASTEVNVSIETLRTTTTAILGQVPTLDGGGELFVRGGAVGFAEVFLSDGGELQRFTALNAAGFPSTLNNLVFAESRFEFRAEVSVSVSQAGLQRVGCAGAFPIFAPAPQAAAQAPLATCYTVIDNRVYEFNSTTIVEAPVSVNSFTVVNNVTNVNNVTVNVVPPPAGVVQITLQAPRAQPLPTPLPNVRVQPLPGQTGQTPVPTAATGVVAQVPVLPRQCQGDPGQIGDNGVPERLPARIQLSGIAYSFVGAEDAGGDVRLTRIGCVGPFEADQAEGIDVRQVIFLRDGRAADTLYRFEASSSFEVTFTVTGDPQVVVTGDETYVRQATWQRSVYSSVTNILYAEDPESLDPDRLYGVKVDGDVIAEYVPEGGDVVAASEELQQTAETEGVNPDLVLGGGRRYLLVNLWRPIGTTTNGWVTLYSFVGEGVADDLLATDPRSLDLFIYRRSGS</sequence>
<feature type="region of interest" description="Disordered" evidence="1">
    <location>
        <begin position="211"/>
        <end position="232"/>
    </location>
</feature>
<feature type="compositionally biased region" description="Low complexity" evidence="1">
    <location>
        <begin position="462"/>
        <end position="518"/>
    </location>
</feature>
<accession>A0A6J4UCK0</accession>
<dbReference type="PANTHER" id="PTHR48125:SF10">
    <property type="entry name" value="OS12G0136300 PROTEIN"/>
    <property type="match status" value="1"/>
</dbReference>
<feature type="compositionally biased region" description="Low complexity" evidence="1">
    <location>
        <begin position="581"/>
        <end position="667"/>
    </location>
</feature>